<dbReference type="Proteomes" id="UP000030764">
    <property type="component" value="Unassembled WGS sequence"/>
</dbReference>
<accession>A0A085M6G4</accession>
<name>A0A085M6G4_9BILA</name>
<sequence>MYILLIPTPPVRNDGHCSTDDYFISAMRVRVFWPGTEPCNFEAEAQKSTNAELGAQALQRHLAALELKKNVTNFVKE</sequence>
<evidence type="ECO:0000313" key="1">
    <source>
        <dbReference type="EMBL" id="KFD52810.1"/>
    </source>
</evidence>
<dbReference type="AlphaFoldDB" id="A0A085M6G4"/>
<protein>
    <submittedName>
        <fullName evidence="1">Uncharacterized protein</fullName>
    </submittedName>
</protein>
<proteinExistence type="predicted"/>
<organism evidence="1 2">
    <name type="scientific">Trichuris suis</name>
    <name type="common">pig whipworm</name>
    <dbReference type="NCBI Taxonomy" id="68888"/>
    <lineage>
        <taxon>Eukaryota</taxon>
        <taxon>Metazoa</taxon>
        <taxon>Ecdysozoa</taxon>
        <taxon>Nematoda</taxon>
        <taxon>Enoplea</taxon>
        <taxon>Dorylaimia</taxon>
        <taxon>Trichinellida</taxon>
        <taxon>Trichuridae</taxon>
        <taxon>Trichuris</taxon>
    </lineage>
</organism>
<dbReference type="EMBL" id="KL363223">
    <property type="protein sequence ID" value="KFD52810.1"/>
    <property type="molecule type" value="Genomic_DNA"/>
</dbReference>
<evidence type="ECO:0000313" key="2">
    <source>
        <dbReference type="Proteomes" id="UP000030764"/>
    </source>
</evidence>
<keyword evidence="2" id="KW-1185">Reference proteome</keyword>
<reference evidence="1 2" key="1">
    <citation type="journal article" date="2014" name="Nat. Genet.">
        <title>Genome and transcriptome of the porcine whipworm Trichuris suis.</title>
        <authorList>
            <person name="Jex A.R."/>
            <person name="Nejsum P."/>
            <person name="Schwarz E.M."/>
            <person name="Hu L."/>
            <person name="Young N.D."/>
            <person name="Hall R.S."/>
            <person name="Korhonen P.K."/>
            <person name="Liao S."/>
            <person name="Thamsborg S."/>
            <person name="Xia J."/>
            <person name="Xu P."/>
            <person name="Wang S."/>
            <person name="Scheerlinck J.P."/>
            <person name="Hofmann A."/>
            <person name="Sternberg P.W."/>
            <person name="Wang J."/>
            <person name="Gasser R.B."/>
        </authorList>
    </citation>
    <scope>NUCLEOTIDE SEQUENCE [LARGE SCALE GENOMIC DNA]</scope>
    <source>
        <strain evidence="1">DCEP-RM93M</strain>
    </source>
</reference>
<gene>
    <name evidence="1" type="ORF">M513_06301</name>
</gene>